<proteinExistence type="inferred from homology"/>
<feature type="signal peptide" evidence="15">
    <location>
        <begin position="1"/>
        <end position="33"/>
    </location>
</feature>
<evidence type="ECO:0000256" key="13">
    <source>
        <dbReference type="ARBA" id="ARBA00045699"/>
    </source>
</evidence>
<name>A0A8C4YRD8_9SAUR</name>
<dbReference type="Proteomes" id="UP000694390">
    <property type="component" value="Chromosome 19"/>
</dbReference>
<evidence type="ECO:0000256" key="1">
    <source>
        <dbReference type="ARBA" id="ARBA00004613"/>
    </source>
</evidence>
<dbReference type="PANTHER" id="PTHR14225:SF0">
    <property type="entry name" value="APOLIPOPROTEIN C-III"/>
    <property type="match status" value="1"/>
</dbReference>
<evidence type="ECO:0000256" key="7">
    <source>
        <dbReference type="ARBA" id="ARBA00022729"/>
    </source>
</evidence>
<evidence type="ECO:0000256" key="5">
    <source>
        <dbReference type="ARBA" id="ARBA00022513"/>
    </source>
</evidence>
<keyword evidence="9" id="KW-0445">Lipid transport</keyword>
<reference evidence="16" key="1">
    <citation type="submission" date="2019-06" db="EMBL/GenBank/DDBJ databases">
        <title>G10K-VGP Goodes thornscrub tortoise genome, primary haplotype.</title>
        <authorList>
            <person name="Murphy B."/>
            <person name="Edwards T."/>
            <person name="Rhie A."/>
            <person name="Koren S."/>
            <person name="Phillippy A."/>
            <person name="Fedrigo O."/>
            <person name="Haase B."/>
            <person name="Mountcastle J."/>
            <person name="Lewin H."/>
            <person name="Damas J."/>
            <person name="Howe K."/>
            <person name="Formenti G."/>
            <person name="Myers G."/>
            <person name="Durbin R."/>
            <person name="Jarvis E.D."/>
        </authorList>
    </citation>
    <scope>NUCLEOTIDE SEQUENCE [LARGE SCALE GENOMIC DNA]</scope>
</reference>
<evidence type="ECO:0000256" key="4">
    <source>
        <dbReference type="ARBA" id="ARBA00022448"/>
    </source>
</evidence>
<dbReference type="GO" id="GO:0042157">
    <property type="term" value="P:lipoprotein metabolic process"/>
    <property type="evidence" value="ECO:0007669"/>
    <property type="project" value="InterPro"/>
</dbReference>
<reference evidence="16" key="3">
    <citation type="submission" date="2025-09" db="UniProtKB">
        <authorList>
            <consortium name="Ensembl"/>
        </authorList>
    </citation>
    <scope>IDENTIFICATION</scope>
</reference>
<dbReference type="OrthoDB" id="9049572at2759"/>
<evidence type="ECO:0000256" key="15">
    <source>
        <dbReference type="SAM" id="SignalP"/>
    </source>
</evidence>
<dbReference type="GO" id="GO:0042627">
    <property type="term" value="C:chylomicron"/>
    <property type="evidence" value="ECO:0007669"/>
    <property type="project" value="UniProtKB-KW"/>
</dbReference>
<organism evidence="16 17">
    <name type="scientific">Gopherus evgoodei</name>
    <name type="common">Goodes thornscrub tortoise</name>
    <dbReference type="NCBI Taxonomy" id="1825980"/>
    <lineage>
        <taxon>Eukaryota</taxon>
        <taxon>Metazoa</taxon>
        <taxon>Chordata</taxon>
        <taxon>Craniata</taxon>
        <taxon>Vertebrata</taxon>
        <taxon>Euteleostomi</taxon>
        <taxon>Archelosauria</taxon>
        <taxon>Testudinata</taxon>
        <taxon>Testudines</taxon>
        <taxon>Cryptodira</taxon>
        <taxon>Durocryptodira</taxon>
        <taxon>Testudinoidea</taxon>
        <taxon>Testudinidae</taxon>
        <taxon>Gopherus</taxon>
    </lineage>
</organism>
<evidence type="ECO:0000256" key="11">
    <source>
        <dbReference type="ARBA" id="ARBA00023313"/>
    </source>
</evidence>
<dbReference type="GeneTree" id="ENSGT00990000207428"/>
<keyword evidence="6" id="KW-0964">Secreted</keyword>
<comment type="function">
    <text evidence="13">Component of triglyceride-rich very low density lipoproteins (VLDL) and high density lipoproteins (HDL) in plasma. Plays a multifaceted role in triglyceride homeostasis. Intracellularly, promotes hepatic very low density lipoprotein 1 (VLDL1) assembly and secretion; extracellularly, attenuates hydrolysis and clearance of triglyceride-rich lipoproteins (TRLs). Impairs the lipolysis of TRLs by inhibiting lipoprotein lipase and the hepatic uptake of TRLs by remnant receptors. Formed of several curved helices connected via semiflexible hinges, so that it can wrap tightly around the curved micelle surface and easily adapt to the different diameters of its natural binding partners.</text>
</comment>
<feature type="region of interest" description="Disordered" evidence="14">
    <location>
        <begin position="65"/>
        <end position="95"/>
    </location>
</feature>
<dbReference type="Gene3D" id="6.10.90.10">
    <property type="entry name" value="Apolipoprotein CIII"/>
    <property type="match status" value="1"/>
</dbReference>
<evidence type="ECO:0000256" key="3">
    <source>
        <dbReference type="ARBA" id="ARBA00015570"/>
    </source>
</evidence>
<keyword evidence="5" id="KW-0162">Chylomicron</keyword>
<dbReference type="GO" id="GO:0008289">
    <property type="term" value="F:lipid binding"/>
    <property type="evidence" value="ECO:0007669"/>
    <property type="project" value="InterPro"/>
</dbReference>
<evidence type="ECO:0000256" key="2">
    <source>
        <dbReference type="ARBA" id="ARBA00011008"/>
    </source>
</evidence>
<keyword evidence="4" id="KW-0813">Transport</keyword>
<accession>A0A8C4YRD8</accession>
<evidence type="ECO:0000256" key="8">
    <source>
        <dbReference type="ARBA" id="ARBA00022963"/>
    </source>
</evidence>
<evidence type="ECO:0000256" key="9">
    <source>
        <dbReference type="ARBA" id="ARBA00023055"/>
    </source>
</evidence>
<dbReference type="InterPro" id="IPR008403">
    <property type="entry name" value="Apo-CIII"/>
</dbReference>
<keyword evidence="17" id="KW-1185">Reference proteome</keyword>
<dbReference type="InterPro" id="IPR038195">
    <property type="entry name" value="Apo_CIII_sf"/>
</dbReference>
<dbReference type="Ensembl" id="ENSGEVT00005030133.1">
    <property type="protein sequence ID" value="ENSGEVP00005028666.1"/>
    <property type="gene ID" value="ENSGEVG00005020139.1"/>
</dbReference>
<evidence type="ECO:0000256" key="6">
    <source>
        <dbReference type="ARBA" id="ARBA00022525"/>
    </source>
</evidence>
<dbReference type="GO" id="GO:0016042">
    <property type="term" value="P:lipid catabolic process"/>
    <property type="evidence" value="ECO:0007669"/>
    <property type="project" value="UniProtKB-KW"/>
</dbReference>
<keyword evidence="10" id="KW-0443">Lipid metabolism</keyword>
<evidence type="ECO:0000313" key="17">
    <source>
        <dbReference type="Proteomes" id="UP000694390"/>
    </source>
</evidence>
<dbReference type="PANTHER" id="PTHR14225">
    <property type="entry name" value="APOLIPOPROTEIN C-III"/>
    <property type="match status" value="1"/>
</dbReference>
<evidence type="ECO:0000256" key="14">
    <source>
        <dbReference type="SAM" id="MobiDB-lite"/>
    </source>
</evidence>
<comment type="similarity">
    <text evidence="2">Belongs to the apolipoprotein C3 family.</text>
</comment>
<comment type="subcellular location">
    <subcellularLocation>
        <location evidence="1">Secreted</location>
    </subcellularLocation>
</comment>
<reference evidence="16" key="2">
    <citation type="submission" date="2025-08" db="UniProtKB">
        <authorList>
            <consortium name="Ensembl"/>
        </authorList>
    </citation>
    <scope>IDENTIFICATION</scope>
</reference>
<dbReference type="AlphaFoldDB" id="A0A8C4YRD8"/>
<protein>
    <recommendedName>
        <fullName evidence="3">Apolipoprotein C-III</fullName>
    </recommendedName>
    <alternativeName>
        <fullName evidence="12">Apolipoprotein C3</fullName>
    </alternativeName>
</protein>
<keyword evidence="8" id="KW-0442">Lipid degradation</keyword>
<dbReference type="Pfam" id="PF05778">
    <property type="entry name" value="Apo-CIII"/>
    <property type="match status" value="1"/>
</dbReference>
<keyword evidence="7 15" id="KW-0732">Signal</keyword>
<sequence length="95" mass="10014">ETAPAALHRCAALSSARTMKALLLLALLEAAAPREEETIVKKVQDYVHQVAQTAKDALTKVQESEVAQQARCDPPSLLTQGSPTPAQAKPASGEP</sequence>
<dbReference type="GO" id="GO:0034361">
    <property type="term" value="C:very-low-density lipoprotein particle"/>
    <property type="evidence" value="ECO:0007669"/>
    <property type="project" value="UniProtKB-KW"/>
</dbReference>
<evidence type="ECO:0000313" key="16">
    <source>
        <dbReference type="Ensembl" id="ENSGEVP00005028666.1"/>
    </source>
</evidence>
<dbReference type="GO" id="GO:0006869">
    <property type="term" value="P:lipid transport"/>
    <property type="evidence" value="ECO:0007669"/>
    <property type="project" value="UniProtKB-KW"/>
</dbReference>
<evidence type="ECO:0000256" key="12">
    <source>
        <dbReference type="ARBA" id="ARBA00031173"/>
    </source>
</evidence>
<feature type="chain" id="PRO_5034351820" description="Apolipoprotein C-III" evidence="15">
    <location>
        <begin position="34"/>
        <end position="95"/>
    </location>
</feature>
<evidence type="ECO:0000256" key="10">
    <source>
        <dbReference type="ARBA" id="ARBA00023098"/>
    </source>
</evidence>
<keyword evidence="11" id="KW-0850">VLDL</keyword>